<dbReference type="EMBL" id="KB096945">
    <property type="protein sequence ID" value="ESO00394.1"/>
    <property type="molecule type" value="Genomic_DNA"/>
</dbReference>
<dbReference type="EMBL" id="AMQM01005430">
    <property type="status" value="NOT_ANNOTATED_CDS"/>
    <property type="molecule type" value="Genomic_DNA"/>
</dbReference>
<dbReference type="EnsemblMetazoa" id="HelroT175811">
    <property type="protein sequence ID" value="HelroP175811"/>
    <property type="gene ID" value="HelroG175811"/>
</dbReference>
<dbReference type="CTD" id="20205546"/>
<dbReference type="InParanoid" id="T1F9P7"/>
<name>T1F9P7_HELRO</name>
<reference evidence="2" key="3">
    <citation type="submission" date="2015-06" db="UniProtKB">
        <authorList>
            <consortium name="EnsemblMetazoa"/>
        </authorList>
    </citation>
    <scope>IDENTIFICATION</scope>
</reference>
<sequence>MTAAFLKADGKVPFPRTHYKQKSKMEKSMVWQTSDWFSSKIILRFLEFHIPSASQTSRSCLKVESGFRTKIEILVKMYQKISVISHVKFTEEFGRKFILQIL</sequence>
<keyword evidence="3" id="KW-1185">Reference proteome</keyword>
<dbReference type="RefSeq" id="XP_009021444.1">
    <property type="nucleotide sequence ID" value="XM_009023196.1"/>
</dbReference>
<protein>
    <submittedName>
        <fullName evidence="1 2">Uncharacterized protein</fullName>
    </submittedName>
</protein>
<evidence type="ECO:0000313" key="2">
    <source>
        <dbReference type="EnsemblMetazoa" id="HelroP175811"/>
    </source>
</evidence>
<dbReference type="GeneID" id="20205546"/>
<reference evidence="1 3" key="2">
    <citation type="journal article" date="2013" name="Nature">
        <title>Insights into bilaterian evolution from three spiralian genomes.</title>
        <authorList>
            <person name="Simakov O."/>
            <person name="Marletaz F."/>
            <person name="Cho S.J."/>
            <person name="Edsinger-Gonzales E."/>
            <person name="Havlak P."/>
            <person name="Hellsten U."/>
            <person name="Kuo D.H."/>
            <person name="Larsson T."/>
            <person name="Lv J."/>
            <person name="Arendt D."/>
            <person name="Savage R."/>
            <person name="Osoegawa K."/>
            <person name="de Jong P."/>
            <person name="Grimwood J."/>
            <person name="Chapman J.A."/>
            <person name="Shapiro H."/>
            <person name="Aerts A."/>
            <person name="Otillar R.P."/>
            <person name="Terry A.Y."/>
            <person name="Boore J.L."/>
            <person name="Grigoriev I.V."/>
            <person name="Lindberg D.R."/>
            <person name="Seaver E.C."/>
            <person name="Weisblat D.A."/>
            <person name="Putnam N.H."/>
            <person name="Rokhsar D.S."/>
        </authorList>
    </citation>
    <scope>NUCLEOTIDE SEQUENCE</scope>
</reference>
<evidence type="ECO:0000313" key="3">
    <source>
        <dbReference type="Proteomes" id="UP000015101"/>
    </source>
</evidence>
<dbReference type="Proteomes" id="UP000015101">
    <property type="component" value="Unassembled WGS sequence"/>
</dbReference>
<dbReference type="AlphaFoldDB" id="T1F9P7"/>
<organism evidence="2 3">
    <name type="scientific">Helobdella robusta</name>
    <name type="common">Californian leech</name>
    <dbReference type="NCBI Taxonomy" id="6412"/>
    <lineage>
        <taxon>Eukaryota</taxon>
        <taxon>Metazoa</taxon>
        <taxon>Spiralia</taxon>
        <taxon>Lophotrochozoa</taxon>
        <taxon>Annelida</taxon>
        <taxon>Clitellata</taxon>
        <taxon>Hirudinea</taxon>
        <taxon>Rhynchobdellida</taxon>
        <taxon>Glossiphoniidae</taxon>
        <taxon>Helobdella</taxon>
    </lineage>
</organism>
<proteinExistence type="predicted"/>
<accession>T1F9P7</accession>
<gene>
    <name evidence="2" type="primary">20205546</name>
    <name evidence="1" type="ORF">HELRODRAFT_175811</name>
</gene>
<dbReference type="KEGG" id="hro:HELRODRAFT_175811"/>
<dbReference type="HOGENOM" id="CLU_2280413_0_0_1"/>
<evidence type="ECO:0000313" key="1">
    <source>
        <dbReference type="EMBL" id="ESO00394.1"/>
    </source>
</evidence>
<reference evidence="3" key="1">
    <citation type="submission" date="2012-12" db="EMBL/GenBank/DDBJ databases">
        <authorList>
            <person name="Hellsten U."/>
            <person name="Grimwood J."/>
            <person name="Chapman J.A."/>
            <person name="Shapiro H."/>
            <person name="Aerts A."/>
            <person name="Otillar R.P."/>
            <person name="Terry A.Y."/>
            <person name="Boore J.L."/>
            <person name="Simakov O."/>
            <person name="Marletaz F."/>
            <person name="Cho S.-J."/>
            <person name="Edsinger-Gonzales E."/>
            <person name="Havlak P."/>
            <person name="Kuo D.-H."/>
            <person name="Larsson T."/>
            <person name="Lv J."/>
            <person name="Arendt D."/>
            <person name="Savage R."/>
            <person name="Osoegawa K."/>
            <person name="de Jong P."/>
            <person name="Lindberg D.R."/>
            <person name="Seaver E.C."/>
            <person name="Weisblat D.A."/>
            <person name="Putnam N.H."/>
            <person name="Grigoriev I.V."/>
            <person name="Rokhsar D.S."/>
        </authorList>
    </citation>
    <scope>NUCLEOTIDE SEQUENCE</scope>
</reference>